<keyword evidence="5" id="KW-1185">Reference proteome</keyword>
<protein>
    <submittedName>
        <fullName evidence="4">Patatin-like phospholipase family protein</fullName>
    </submittedName>
</protein>
<reference evidence="5" key="1">
    <citation type="journal article" date="2019" name="Int. J. Syst. Evol. Microbiol.">
        <title>The Global Catalogue of Microorganisms (GCM) 10K type strain sequencing project: providing services to taxonomists for standard genome sequencing and annotation.</title>
        <authorList>
            <consortium name="The Broad Institute Genomics Platform"/>
            <consortium name="The Broad Institute Genome Sequencing Center for Infectious Disease"/>
            <person name="Wu L."/>
            <person name="Ma J."/>
        </authorList>
    </citation>
    <scope>NUCLEOTIDE SEQUENCE [LARGE SCALE GENOMIC DNA]</scope>
    <source>
        <strain evidence="5">JCM 11650</strain>
    </source>
</reference>
<evidence type="ECO:0000313" key="5">
    <source>
        <dbReference type="Proteomes" id="UP001597280"/>
    </source>
</evidence>
<accession>A0ABW4PZQ4</accession>
<proteinExistence type="predicted"/>
<dbReference type="PANTHER" id="PTHR46394">
    <property type="entry name" value="ANNEXIN"/>
    <property type="match status" value="1"/>
</dbReference>
<gene>
    <name evidence="4" type="ORF">ACFSDA_07655</name>
</gene>
<feature type="domain" description="PNPLA" evidence="3">
    <location>
        <begin position="23"/>
        <end position="229"/>
    </location>
</feature>
<feature type="short sequence motif" description="DGA/G" evidence="2">
    <location>
        <begin position="216"/>
        <end position="218"/>
    </location>
</feature>
<evidence type="ECO:0000256" key="2">
    <source>
        <dbReference type="PROSITE-ProRule" id="PRU01161"/>
    </source>
</evidence>
<keyword evidence="1 2" id="KW-0443">Lipid metabolism</keyword>
<dbReference type="InterPro" id="IPR052580">
    <property type="entry name" value="Lipid_Hydrolase"/>
</dbReference>
<dbReference type="InterPro" id="IPR016035">
    <property type="entry name" value="Acyl_Trfase/lysoPLipase"/>
</dbReference>
<name>A0ABW4PZQ4_9MICO</name>
<evidence type="ECO:0000313" key="4">
    <source>
        <dbReference type="EMBL" id="MFD1834951.1"/>
    </source>
</evidence>
<feature type="short sequence motif" description="GXSXG" evidence="2">
    <location>
        <begin position="54"/>
        <end position="58"/>
    </location>
</feature>
<sequence length="346" mass="37085">MTPPPPMLPADPPPADPSRRVDLVLEGGGVKGIAIAGALEVLAERGYTVNRVAGSSAGAMAGALAAAGVPARRLVEILRGTDYRAFQDGGWWTRTLPGMALAIALRNGVHPGKRLESWTREQLEAHAPSPVRTFADLAYADPDGEEIAGPATRLTVTASDLSAGRLRFLPEDAAAYGQEPGAMDVAQAVRASASIPFVFRPARFTDALGRAAWLVDGGLLSNFPVEVFDRPGGRAPRWPTFGVKLSERPTEAAGPVHRIRGPLSYAKAVAGTVTGFYDRMHIESSHAVARTIFIDTSAVKPTEFDLSDEQREALYAEGREAAIQFLDGDATHEAWDFARYVERFRS</sequence>
<organism evidence="4 5">
    <name type="scientific">Brachybacterium rhamnosum</name>
    <dbReference type="NCBI Taxonomy" id="173361"/>
    <lineage>
        <taxon>Bacteria</taxon>
        <taxon>Bacillati</taxon>
        <taxon>Actinomycetota</taxon>
        <taxon>Actinomycetes</taxon>
        <taxon>Micrococcales</taxon>
        <taxon>Dermabacteraceae</taxon>
        <taxon>Brachybacterium</taxon>
    </lineage>
</organism>
<dbReference type="InterPro" id="IPR002641">
    <property type="entry name" value="PNPLA_dom"/>
</dbReference>
<dbReference type="RefSeq" id="WP_343904172.1">
    <property type="nucleotide sequence ID" value="NZ_BAAAIS010000002.1"/>
</dbReference>
<feature type="active site" description="Proton acceptor" evidence="2">
    <location>
        <position position="216"/>
    </location>
</feature>
<evidence type="ECO:0000259" key="3">
    <source>
        <dbReference type="PROSITE" id="PS51635"/>
    </source>
</evidence>
<dbReference type="Proteomes" id="UP001597280">
    <property type="component" value="Unassembled WGS sequence"/>
</dbReference>
<evidence type="ECO:0000256" key="1">
    <source>
        <dbReference type="ARBA" id="ARBA00023098"/>
    </source>
</evidence>
<dbReference type="SUPFAM" id="SSF52151">
    <property type="entry name" value="FabD/lysophospholipase-like"/>
    <property type="match status" value="1"/>
</dbReference>
<keyword evidence="2" id="KW-0442">Lipid degradation</keyword>
<feature type="active site" description="Nucleophile" evidence="2">
    <location>
        <position position="56"/>
    </location>
</feature>
<feature type="short sequence motif" description="GXGXXG" evidence="2">
    <location>
        <begin position="27"/>
        <end position="32"/>
    </location>
</feature>
<keyword evidence="2" id="KW-0378">Hydrolase</keyword>
<dbReference type="PROSITE" id="PS51635">
    <property type="entry name" value="PNPLA"/>
    <property type="match status" value="1"/>
</dbReference>
<dbReference type="Gene3D" id="3.40.1090.10">
    <property type="entry name" value="Cytosolic phospholipase A2 catalytic domain"/>
    <property type="match status" value="2"/>
</dbReference>
<comment type="caution">
    <text evidence="4">The sequence shown here is derived from an EMBL/GenBank/DDBJ whole genome shotgun (WGS) entry which is preliminary data.</text>
</comment>
<dbReference type="Pfam" id="PF01734">
    <property type="entry name" value="Patatin"/>
    <property type="match status" value="1"/>
</dbReference>
<dbReference type="PANTHER" id="PTHR46394:SF1">
    <property type="entry name" value="PNPLA DOMAIN-CONTAINING PROTEIN"/>
    <property type="match status" value="1"/>
</dbReference>
<dbReference type="EMBL" id="JBHUFL010000002">
    <property type="protein sequence ID" value="MFD1834951.1"/>
    <property type="molecule type" value="Genomic_DNA"/>
</dbReference>